<dbReference type="GO" id="GO:0008160">
    <property type="term" value="F:protein tyrosine phosphatase activator activity"/>
    <property type="evidence" value="ECO:0007669"/>
    <property type="project" value="TreeGrafter"/>
</dbReference>
<feature type="compositionally biased region" description="Low complexity" evidence="8">
    <location>
        <begin position="19"/>
        <end position="32"/>
    </location>
</feature>
<reference evidence="10" key="3">
    <citation type="submission" date="2018-08" db="EMBL/GenBank/DDBJ databases">
        <authorList>
            <person name="Guldener U."/>
        </authorList>
    </citation>
    <scope>NUCLEOTIDE SEQUENCE</scope>
    <source>
        <strain evidence="10">UB2</strain>
    </source>
</reference>
<accession>A0A1K0HDF6</accession>
<comment type="similarity">
    <text evidence="3 7">Belongs to the PTPA-type PPIase family.</text>
</comment>
<dbReference type="GO" id="GO:0003755">
    <property type="term" value="F:peptidyl-prolyl cis-trans isomerase activity"/>
    <property type="evidence" value="ECO:0007669"/>
    <property type="project" value="UniProtKB-KW"/>
</dbReference>
<evidence type="ECO:0000256" key="4">
    <source>
        <dbReference type="ARBA" id="ARBA00022490"/>
    </source>
</evidence>
<dbReference type="GO" id="GO:0000159">
    <property type="term" value="C:protein phosphatase type 2A complex"/>
    <property type="evidence" value="ECO:0007669"/>
    <property type="project" value="TreeGrafter"/>
</dbReference>
<evidence type="ECO:0000313" key="12">
    <source>
        <dbReference type="Proteomes" id="UP000658997"/>
    </source>
</evidence>
<dbReference type="GO" id="GO:0007052">
    <property type="term" value="P:mitotic spindle organization"/>
    <property type="evidence" value="ECO:0007669"/>
    <property type="project" value="TreeGrafter"/>
</dbReference>
<evidence type="ECO:0000313" key="9">
    <source>
        <dbReference type="EMBL" id="SAM85177.1"/>
    </source>
</evidence>
<gene>
    <name evidence="10" type="ORF">UBRO2_02527</name>
    <name evidence="9" type="ORF">UBRO_07740</name>
</gene>
<dbReference type="Gene3D" id="1.20.120.1150">
    <property type="match status" value="1"/>
</dbReference>
<evidence type="ECO:0000256" key="6">
    <source>
        <dbReference type="ARBA" id="ARBA00023235"/>
    </source>
</evidence>
<dbReference type="InterPro" id="IPR004327">
    <property type="entry name" value="Phstyr_phstse_ac"/>
</dbReference>
<feature type="compositionally biased region" description="Low complexity" evidence="8">
    <location>
        <begin position="514"/>
        <end position="530"/>
    </location>
</feature>
<dbReference type="AlphaFoldDB" id="A0A1K0HDF6"/>
<evidence type="ECO:0000256" key="2">
    <source>
        <dbReference type="ARBA" id="ARBA00004496"/>
    </source>
</evidence>
<dbReference type="PANTHER" id="PTHR10012:SF0">
    <property type="entry name" value="SERINE_THREONINE-PROTEIN PHOSPHATASE 2A ACTIVATOR"/>
    <property type="match status" value="1"/>
</dbReference>
<comment type="subcellular location">
    <subcellularLocation>
        <location evidence="2 7">Cytoplasm</location>
    </subcellularLocation>
</comment>
<keyword evidence="4 7" id="KW-0963">Cytoplasm</keyword>
<evidence type="ECO:0000256" key="5">
    <source>
        <dbReference type="ARBA" id="ARBA00023110"/>
    </source>
</evidence>
<dbReference type="Pfam" id="PF03095">
    <property type="entry name" value="PTPA"/>
    <property type="match status" value="1"/>
</dbReference>
<feature type="compositionally biased region" description="Pro residues" evidence="8">
    <location>
        <begin position="33"/>
        <end position="42"/>
    </location>
</feature>
<reference evidence="9" key="1">
    <citation type="submission" date="2016-04" db="EMBL/GenBank/DDBJ databases">
        <authorList>
            <person name="Evans L.H."/>
            <person name="Alamgir A."/>
            <person name="Owens N."/>
            <person name="Weber N.D."/>
            <person name="Virtaneva K."/>
            <person name="Barbian K."/>
            <person name="Babar A."/>
            <person name="Rosenke K."/>
        </authorList>
    </citation>
    <scope>NUCLEOTIDE SEQUENCE</scope>
    <source>
        <strain evidence="9">UB2112</strain>
    </source>
</reference>
<dbReference type="GO" id="GO:0005737">
    <property type="term" value="C:cytoplasm"/>
    <property type="evidence" value="ECO:0007669"/>
    <property type="project" value="UniProtKB-SubCell"/>
</dbReference>
<comment type="catalytic activity">
    <reaction evidence="1 7">
        <text>[protein]-peptidylproline (omega=180) = [protein]-peptidylproline (omega=0)</text>
        <dbReference type="Rhea" id="RHEA:16237"/>
        <dbReference type="Rhea" id="RHEA-COMP:10747"/>
        <dbReference type="Rhea" id="RHEA-COMP:10748"/>
        <dbReference type="ChEBI" id="CHEBI:83833"/>
        <dbReference type="ChEBI" id="CHEBI:83834"/>
        <dbReference type="EC" id="5.2.1.8"/>
    </reaction>
</comment>
<keyword evidence="6 7" id="KW-0413">Isomerase</keyword>
<feature type="region of interest" description="Disordered" evidence="8">
    <location>
        <begin position="467"/>
        <end position="543"/>
    </location>
</feature>
<evidence type="ECO:0000256" key="8">
    <source>
        <dbReference type="SAM" id="MobiDB-lite"/>
    </source>
</evidence>
<feature type="region of interest" description="Disordered" evidence="8">
    <location>
        <begin position="1"/>
        <end position="47"/>
    </location>
</feature>
<dbReference type="OrthoDB" id="16120at2759"/>
<name>A0A1K0HDF6_9BASI</name>
<protein>
    <recommendedName>
        <fullName evidence="7">Serine/threonine-protein phosphatase 2A activator</fullName>
        <ecNumber evidence="7">5.2.1.8</ecNumber>
    </recommendedName>
    <alternativeName>
        <fullName evidence="7">Phosphotyrosyl phosphatase activator</fullName>
    </alternativeName>
</protein>
<dbReference type="EMBL" id="ULHB01000039">
    <property type="protein sequence ID" value="SYW78335.1"/>
    <property type="molecule type" value="Genomic_DNA"/>
</dbReference>
<evidence type="ECO:0000256" key="3">
    <source>
        <dbReference type="ARBA" id="ARBA00011019"/>
    </source>
</evidence>
<dbReference type="CDD" id="cd04087">
    <property type="entry name" value="PTPA"/>
    <property type="match status" value="1"/>
</dbReference>
<feature type="compositionally biased region" description="Gly residues" evidence="8">
    <location>
        <begin position="486"/>
        <end position="495"/>
    </location>
</feature>
<keyword evidence="5 7" id="KW-0697">Rotamase</keyword>
<sequence length="543" mass="58004">MPLITPAMHRAPSQPPTSSPAAGSSSTATLGPQPLPPLPTIPLTPETLGKIKEPVKRIASEEDVEKWKQSTSYSTYLLFIQRVAEACVGKSARLPLSPSPSSTATSPFEKLIQLLHELNSWTDNIEPQAKPQRFGNLAFRGWGQRLSDRIDRLHEELLPERLHAFVPELKGYLGDAWGSFTRIDYGSGHELAFFAWVGFLYRLGFFTEVGKGEEEGETIADEAVEERIGLEIFPLYLLVVWRLQDRYGLEPAGSHGVWGLDDFQFLPYVLGAAQLRTQSSLRPSQIVPLSSHPSILNGQLGSKRDPERLISAPLTLPTSLLVEGGERVVVPNLYLTSLLRIQVLKRGPFHEHSPLLHDIATTVPNWVKVYGGMVKMYCAECLGKKVVVQHFPFGGTGYVWEDRPIVVNAGVALEVGGAGGGGGRGMALGGTRGNMGSMGIPTARVTTTLGGGIGGLPGSMCPERIPGRGGEGRRDGALGHALGLGPRVGRGGGLGTMPATRASGVQTSAVPPLRTRAPAASPSSAQATSSDGGKVDDEGKQDS</sequence>
<evidence type="ECO:0000256" key="1">
    <source>
        <dbReference type="ARBA" id="ARBA00000971"/>
    </source>
</evidence>
<dbReference type="InterPro" id="IPR043170">
    <property type="entry name" value="PTPA_C_lid"/>
</dbReference>
<proteinExistence type="inferred from homology"/>
<dbReference type="EC" id="5.2.1.8" evidence="7"/>
<dbReference type="SUPFAM" id="SSF140984">
    <property type="entry name" value="PTPA-like"/>
    <property type="match status" value="1"/>
</dbReference>
<dbReference type="PANTHER" id="PTHR10012">
    <property type="entry name" value="SERINE/THREONINE-PROTEIN PHOSPHATASE 2A REGULATORY SUBUNIT B"/>
    <property type="match status" value="1"/>
</dbReference>
<comment type="function">
    <text evidence="7">PPIases accelerate the folding of proteins. It catalyzes the cis-trans isomerization of proline imidic peptide bonds in oligopeptides.</text>
</comment>
<evidence type="ECO:0000313" key="11">
    <source>
        <dbReference type="Proteomes" id="UP000179920"/>
    </source>
</evidence>
<feature type="compositionally biased region" description="Basic and acidic residues" evidence="8">
    <location>
        <begin position="533"/>
        <end position="543"/>
    </location>
</feature>
<dbReference type="Proteomes" id="UP000179920">
    <property type="component" value="Chromosome XVI"/>
</dbReference>
<keyword evidence="12" id="KW-1185">Reference proteome</keyword>
<evidence type="ECO:0000256" key="7">
    <source>
        <dbReference type="RuleBase" id="RU361210"/>
    </source>
</evidence>
<dbReference type="EMBL" id="LT558132">
    <property type="protein sequence ID" value="SAM85177.1"/>
    <property type="molecule type" value="Genomic_DNA"/>
</dbReference>
<dbReference type="GO" id="GO:0005634">
    <property type="term" value="C:nucleus"/>
    <property type="evidence" value="ECO:0007669"/>
    <property type="project" value="TreeGrafter"/>
</dbReference>
<dbReference type="Proteomes" id="UP000658997">
    <property type="component" value="Unassembled WGS sequence"/>
</dbReference>
<reference evidence="11" key="2">
    <citation type="submission" date="2016-04" db="EMBL/GenBank/DDBJ databases">
        <authorList>
            <person name="Guldener U."/>
            <person name="Guldener U."/>
        </authorList>
    </citation>
    <scope>NUCLEOTIDE SEQUENCE [LARGE SCALE GENOMIC DNA]</scope>
    <source>
        <strain evidence="11">UB2112</strain>
    </source>
</reference>
<dbReference type="InterPro" id="IPR037218">
    <property type="entry name" value="PTPA_sf"/>
</dbReference>
<evidence type="ECO:0000313" key="10">
    <source>
        <dbReference type="EMBL" id="SYW78335.1"/>
    </source>
</evidence>
<organism evidence="9 11">
    <name type="scientific">Ustilago bromivora</name>
    <dbReference type="NCBI Taxonomy" id="307758"/>
    <lineage>
        <taxon>Eukaryota</taxon>
        <taxon>Fungi</taxon>
        <taxon>Dikarya</taxon>
        <taxon>Basidiomycota</taxon>
        <taxon>Ustilaginomycotina</taxon>
        <taxon>Ustilaginomycetes</taxon>
        <taxon>Ustilaginales</taxon>
        <taxon>Ustilaginaceae</taxon>
        <taxon>Ustilago</taxon>
    </lineage>
</organism>